<keyword evidence="4 5" id="KW-0472">Membrane</keyword>
<gene>
    <name evidence="6" type="ORF">ET33_27935</name>
</gene>
<evidence type="ECO:0000313" key="6">
    <source>
        <dbReference type="EMBL" id="KEQ22111.1"/>
    </source>
</evidence>
<proteinExistence type="predicted"/>
<keyword evidence="3 5" id="KW-1133">Transmembrane helix</keyword>
<dbReference type="EMBL" id="JNVM01000044">
    <property type="protein sequence ID" value="KEQ22111.1"/>
    <property type="molecule type" value="Genomic_DNA"/>
</dbReference>
<evidence type="ECO:0000256" key="5">
    <source>
        <dbReference type="SAM" id="Phobius"/>
    </source>
</evidence>
<evidence type="ECO:0000313" key="7">
    <source>
        <dbReference type="Proteomes" id="UP000028123"/>
    </source>
</evidence>
<dbReference type="Proteomes" id="UP000028123">
    <property type="component" value="Unassembled WGS sequence"/>
</dbReference>
<accession>A0A081NUI8</accession>
<protein>
    <recommendedName>
        <fullName evidence="8">DoxX family protein</fullName>
    </recommendedName>
</protein>
<reference evidence="6 7" key="1">
    <citation type="submission" date="2014-06" db="EMBL/GenBank/DDBJ databases">
        <title>Draft genome sequence of Paenibacillus sp. MSt1.</title>
        <authorList>
            <person name="Aw Y.K."/>
            <person name="Ong K.S."/>
            <person name="Gan H.M."/>
            <person name="Lee S.M."/>
        </authorList>
    </citation>
    <scope>NUCLEOTIDE SEQUENCE [LARGE SCALE GENOMIC DNA]</scope>
    <source>
        <strain evidence="6 7">MSt1</strain>
    </source>
</reference>
<feature type="transmembrane region" description="Helical" evidence="5">
    <location>
        <begin position="100"/>
        <end position="117"/>
    </location>
</feature>
<keyword evidence="2 5" id="KW-0812">Transmembrane</keyword>
<comment type="subcellular location">
    <subcellularLocation>
        <location evidence="1">Membrane</location>
        <topology evidence="1">Multi-pass membrane protein</topology>
    </subcellularLocation>
</comment>
<keyword evidence="7" id="KW-1185">Reference proteome</keyword>
<evidence type="ECO:0000256" key="2">
    <source>
        <dbReference type="ARBA" id="ARBA00022692"/>
    </source>
</evidence>
<organism evidence="6 7">
    <name type="scientific">Paenibacillus tyrfis</name>
    <dbReference type="NCBI Taxonomy" id="1501230"/>
    <lineage>
        <taxon>Bacteria</taxon>
        <taxon>Bacillati</taxon>
        <taxon>Bacillota</taxon>
        <taxon>Bacilli</taxon>
        <taxon>Bacillales</taxon>
        <taxon>Paenibacillaceae</taxon>
        <taxon>Paenibacillus</taxon>
    </lineage>
</organism>
<evidence type="ECO:0008006" key="8">
    <source>
        <dbReference type="Google" id="ProtNLM"/>
    </source>
</evidence>
<evidence type="ECO:0000256" key="4">
    <source>
        <dbReference type="ARBA" id="ARBA00023136"/>
    </source>
</evidence>
<dbReference type="InterPro" id="IPR032808">
    <property type="entry name" value="DoxX"/>
</dbReference>
<name>A0A081NUI8_9BACL</name>
<sequence length="127" mass="14002">MNSKIYTVIRIIFGLMIVGSGFGMLFGLTTNMEYPSASANAFMAAMNAAGYFFPFVAVVKIVCGLAILFNRYARAALVIFMPVSVNMTMFHISLDVTSGIPAYLILALNTYLLFKNIEGYRSMLIIK</sequence>
<dbReference type="Pfam" id="PF07681">
    <property type="entry name" value="DoxX"/>
    <property type="match status" value="1"/>
</dbReference>
<evidence type="ECO:0000256" key="1">
    <source>
        <dbReference type="ARBA" id="ARBA00004141"/>
    </source>
</evidence>
<feature type="transmembrane region" description="Helical" evidence="5">
    <location>
        <begin position="48"/>
        <end position="69"/>
    </location>
</feature>
<evidence type="ECO:0000256" key="3">
    <source>
        <dbReference type="ARBA" id="ARBA00022989"/>
    </source>
</evidence>
<dbReference type="AlphaFoldDB" id="A0A081NUI8"/>
<dbReference type="GO" id="GO:0016020">
    <property type="term" value="C:membrane"/>
    <property type="evidence" value="ECO:0007669"/>
    <property type="project" value="UniProtKB-SubCell"/>
</dbReference>
<feature type="transmembrane region" description="Helical" evidence="5">
    <location>
        <begin position="7"/>
        <end position="28"/>
    </location>
</feature>
<comment type="caution">
    <text evidence="6">The sequence shown here is derived from an EMBL/GenBank/DDBJ whole genome shotgun (WGS) entry which is preliminary data.</text>
</comment>
<dbReference type="RefSeq" id="WP_036692404.1">
    <property type="nucleotide sequence ID" value="NZ_FYEP01000021.1"/>
</dbReference>
<dbReference type="OrthoDB" id="2893048at2"/>